<evidence type="ECO:0000313" key="4">
    <source>
        <dbReference type="Proteomes" id="UP000028863"/>
    </source>
</evidence>
<evidence type="ECO:0000313" key="5">
    <source>
        <dbReference type="Proteomes" id="UP000052946"/>
    </source>
</evidence>
<feature type="transmembrane region" description="Helical" evidence="1">
    <location>
        <begin position="50"/>
        <end position="67"/>
    </location>
</feature>
<keyword evidence="4" id="KW-1185">Reference proteome</keyword>
<dbReference type="AlphaFoldDB" id="W9B7P6"/>
<keyword evidence="1" id="KW-1133">Transmembrane helix</keyword>
<proteinExistence type="predicted"/>
<keyword evidence="1" id="KW-0812">Transmembrane</keyword>
<name>W9B7P6_9BACI</name>
<gene>
    <name evidence="2" type="ORF">BN988_01088</name>
    <name evidence="3" type="ORF">OPHB3_0229</name>
</gene>
<reference evidence="2 4" key="1">
    <citation type="submission" date="2014-03" db="EMBL/GenBank/DDBJ databases">
        <title>Draft genome sequencing of Oceanobacillus picturae strain S1 isolated from human gut.</title>
        <authorList>
            <person name="Croce O."/>
            <person name="Lagier J.C."/>
            <person name="Raoult D."/>
        </authorList>
    </citation>
    <scope>NUCLEOTIDE SEQUENCE [LARGE SCALE GENOMIC DNA]</scope>
    <source>
        <strain evidence="2 4">S1</strain>
    </source>
</reference>
<reference evidence="5" key="3">
    <citation type="submission" date="2015-07" db="EMBL/GenBank/DDBJ databases">
        <title>Draft Genome Sequence of Oceanobacillus picturae Heshi-B3 that Was Isolated from Fermented Rice Bran with Aging Salted Mackerel, Which Was Named Heshiko as Traditional Fermented Seafood in Japan.</title>
        <authorList>
            <person name="Akuzawa S."/>
            <person name="Nakagawa J."/>
            <person name="Kanekatsu T."/>
            <person name="Kanesaki Y."/>
            <person name="Suzuki T."/>
        </authorList>
    </citation>
    <scope>NUCLEOTIDE SEQUENCE [LARGE SCALE GENOMIC DNA]</scope>
    <source>
        <strain evidence="5">Heshi-B3</strain>
    </source>
</reference>
<dbReference type="NCBIfam" id="TIGR02867">
    <property type="entry name" value="spore_II_P"/>
    <property type="match status" value="1"/>
</dbReference>
<evidence type="ECO:0000256" key="1">
    <source>
        <dbReference type="SAM" id="Phobius"/>
    </source>
</evidence>
<dbReference type="InterPro" id="IPR010897">
    <property type="entry name" value="Spore_II_P"/>
</dbReference>
<evidence type="ECO:0000313" key="3">
    <source>
        <dbReference type="EMBL" id="GAQ16313.1"/>
    </source>
</evidence>
<reference evidence="3 5" key="4">
    <citation type="journal article" date="2016" name="Genome Announc.">
        <title>Draft Genome Sequence of Oceanobacillus picturae Heshi-B3, Isolated from Fermented Rice Bran in a Traditional Japanese Seafood Dish.</title>
        <authorList>
            <person name="Akuzawa S."/>
            <person name="Nagaoka J."/>
            <person name="Kanekatsu M."/>
            <person name="Kanesaki Y."/>
            <person name="Suzuki T."/>
        </authorList>
    </citation>
    <scope>NUCLEOTIDE SEQUENCE [LARGE SCALE GENOMIC DNA]</scope>
    <source>
        <strain evidence="3 5">Heshi-B3</strain>
    </source>
</reference>
<dbReference type="OrthoDB" id="1633470at2"/>
<reference evidence="2 4" key="2">
    <citation type="submission" date="2014-03" db="EMBL/GenBank/DDBJ databases">
        <authorList>
            <person name="Urmite Genomes U."/>
        </authorList>
    </citation>
    <scope>NUCLEOTIDE SEQUENCE [LARGE SCALE GENOMIC DNA]</scope>
    <source>
        <strain evidence="2 4">S1</strain>
    </source>
</reference>
<sequence length="304" mass="34397">MPTDKEILDLIKNTSELRPSNNFLSKSKKVLKVKAEKINQRRRIRRNAKFGIIFSMSLAIVLWFSFFNGSQSVLSTYNSILSSLSQNEKLTTTTNTDPSVLIYHTHNQESFTPYIKTDTSIEPFHTEKNITLVGEKLANFLNQKGVNSIHDKTDITKELEIEGAGYGNAYDSSRKVVTDALNQNKDIKLILDLHRDNLERRNTTVELNSIEIPRISFVVSGNSYYYEKNLKVATLLHEKLESKYPGVSRGIITKGGDTPGSYNQDLHEHSLLLNIGGVENTLEEEYKSAEIIAEVIVEVLDDLE</sequence>
<accession>W9B7P6</accession>
<dbReference type="eggNOG" id="COG0860">
    <property type="taxonomic scope" value="Bacteria"/>
</dbReference>
<dbReference type="Proteomes" id="UP000028863">
    <property type="component" value="Unassembled WGS sequence"/>
</dbReference>
<dbReference type="Proteomes" id="UP000052946">
    <property type="component" value="Unassembled WGS sequence"/>
</dbReference>
<protein>
    <submittedName>
        <fullName evidence="2">Stage II sporulation protein P</fullName>
    </submittedName>
</protein>
<comment type="caution">
    <text evidence="2">The sequence shown here is derived from an EMBL/GenBank/DDBJ whole genome shotgun (WGS) entry which is preliminary data.</text>
</comment>
<dbReference type="STRING" id="171693.BN988_01088"/>
<keyword evidence="1" id="KW-0472">Membrane</keyword>
<dbReference type="RefSeq" id="WP_051557685.1">
    <property type="nucleotide sequence ID" value="NZ_BBXV01000004.1"/>
</dbReference>
<dbReference type="Pfam" id="PF07454">
    <property type="entry name" value="SpoIIP"/>
    <property type="match status" value="1"/>
</dbReference>
<dbReference type="EMBL" id="CCAX010000001">
    <property type="protein sequence ID" value="CDO02615.1"/>
    <property type="molecule type" value="Genomic_DNA"/>
</dbReference>
<organism evidence="2 4">
    <name type="scientific">Oceanobacillus picturae</name>
    <dbReference type="NCBI Taxonomy" id="171693"/>
    <lineage>
        <taxon>Bacteria</taxon>
        <taxon>Bacillati</taxon>
        <taxon>Bacillota</taxon>
        <taxon>Bacilli</taxon>
        <taxon>Bacillales</taxon>
        <taxon>Bacillaceae</taxon>
        <taxon>Oceanobacillus</taxon>
    </lineage>
</organism>
<evidence type="ECO:0000313" key="2">
    <source>
        <dbReference type="EMBL" id="CDO02615.1"/>
    </source>
</evidence>
<dbReference type="EMBL" id="BBXV01000004">
    <property type="protein sequence ID" value="GAQ16313.1"/>
    <property type="molecule type" value="Genomic_DNA"/>
</dbReference>